<comment type="caution">
    <text evidence="2">The sequence shown here is derived from an EMBL/GenBank/DDBJ whole genome shotgun (WGS) entry which is preliminary data.</text>
</comment>
<keyword evidence="1" id="KW-0812">Transmembrane</keyword>
<keyword evidence="1" id="KW-0472">Membrane</keyword>
<dbReference type="Pfam" id="PF09622">
    <property type="entry name" value="DUF2391"/>
    <property type="match status" value="1"/>
</dbReference>
<keyword evidence="1" id="KW-1133">Transmembrane helix</keyword>
<proteinExistence type="predicted"/>
<keyword evidence="3" id="KW-1185">Reference proteome</keyword>
<feature type="transmembrane region" description="Helical" evidence="1">
    <location>
        <begin position="45"/>
        <end position="68"/>
    </location>
</feature>
<evidence type="ECO:0000256" key="1">
    <source>
        <dbReference type="SAM" id="Phobius"/>
    </source>
</evidence>
<gene>
    <name evidence="2" type="ORF">GCM10025772_15130</name>
</gene>
<reference evidence="3" key="1">
    <citation type="journal article" date="2019" name="Int. J. Syst. Evol. Microbiol.">
        <title>The Global Catalogue of Microorganisms (GCM) 10K type strain sequencing project: providing services to taxonomists for standard genome sequencing and annotation.</title>
        <authorList>
            <consortium name="The Broad Institute Genomics Platform"/>
            <consortium name="The Broad Institute Genome Sequencing Center for Infectious Disease"/>
            <person name="Wu L."/>
            <person name="Ma J."/>
        </authorList>
    </citation>
    <scope>NUCLEOTIDE SEQUENCE [LARGE SCALE GENOMIC DNA]</scope>
    <source>
        <strain evidence="3">JCM 18720</strain>
    </source>
</reference>
<accession>A0ABP9S3K8</accession>
<feature type="transmembrane region" description="Helical" evidence="1">
    <location>
        <begin position="80"/>
        <end position="101"/>
    </location>
</feature>
<dbReference type="Proteomes" id="UP001501600">
    <property type="component" value="Unassembled WGS sequence"/>
</dbReference>
<evidence type="ECO:0000313" key="3">
    <source>
        <dbReference type="Proteomes" id="UP001501600"/>
    </source>
</evidence>
<dbReference type="InterPro" id="IPR024464">
    <property type="entry name" value="DUF2391"/>
</dbReference>
<name>A0ABP9S3K8_9GAMM</name>
<protein>
    <submittedName>
        <fullName evidence="2">DUF2391 family protein</fullName>
    </submittedName>
</protein>
<organism evidence="2 3">
    <name type="scientific">Ferrimonas gelatinilytica</name>
    <dbReference type="NCBI Taxonomy" id="1255257"/>
    <lineage>
        <taxon>Bacteria</taxon>
        <taxon>Pseudomonadati</taxon>
        <taxon>Pseudomonadota</taxon>
        <taxon>Gammaproteobacteria</taxon>
        <taxon>Alteromonadales</taxon>
        <taxon>Ferrimonadaceae</taxon>
        <taxon>Ferrimonas</taxon>
    </lineage>
</organism>
<dbReference type="RefSeq" id="WP_345316444.1">
    <property type="nucleotide sequence ID" value="NZ_BAABLF010000008.1"/>
</dbReference>
<sequence length="137" mass="14970">MSLFGTTPSDLDLEDLLQLIIGAFALAVPVSFSEEAWHLGETLPTLNLLLVVLLSLGFLSIYAAQSLFQGRIRDRLPRYLLRLILAYGITLVVVSLVLLALDKWPLLTEPADALRRTLVVSLPASMGAIVVDALDKE</sequence>
<dbReference type="EMBL" id="BAABLF010000008">
    <property type="protein sequence ID" value="GAA5190448.1"/>
    <property type="molecule type" value="Genomic_DNA"/>
</dbReference>
<evidence type="ECO:0000313" key="2">
    <source>
        <dbReference type="EMBL" id="GAA5190448.1"/>
    </source>
</evidence>